<evidence type="ECO:0000256" key="8">
    <source>
        <dbReference type="SAM" id="Phobius"/>
    </source>
</evidence>
<keyword evidence="8" id="KW-0472">Membrane</keyword>
<dbReference type="EMBL" id="CATQJA010002665">
    <property type="protein sequence ID" value="CAJ0583235.1"/>
    <property type="molecule type" value="Genomic_DNA"/>
</dbReference>
<proteinExistence type="inferred from homology"/>
<evidence type="ECO:0000256" key="5">
    <source>
        <dbReference type="ARBA" id="ARBA00022679"/>
    </source>
</evidence>
<dbReference type="InterPro" id="IPR050271">
    <property type="entry name" value="UDP-glycosyltransferase"/>
</dbReference>
<dbReference type="PANTHER" id="PTHR48043:SF5">
    <property type="entry name" value="UDP-GLUCURONOSYLTRANSFERASE UGT-58-RELATED"/>
    <property type="match status" value="1"/>
</dbReference>
<keyword evidence="8" id="KW-0812">Transmembrane</keyword>
<feature type="non-terminal residue" evidence="9">
    <location>
        <position position="1"/>
    </location>
</feature>
<feature type="transmembrane region" description="Helical" evidence="8">
    <location>
        <begin position="444"/>
        <end position="471"/>
    </location>
</feature>
<evidence type="ECO:0000256" key="1">
    <source>
        <dbReference type="ARBA" id="ARBA00004167"/>
    </source>
</evidence>
<accession>A0AA36G8J4</accession>
<sequence>MSHLANELAKRGHKISWLEIGPKESKVDLNSDIKKLFYKTDFANELFNALYVEKTHPHHTKIWEEDYEAENEKTTDWLAGTKLCDNFLSKNKAAFDKLVNEEFDSVIIDDQANPCGLLLAGLRKDVFVYWSMSSMRPESAWANQSPSPPSYLPVPGTKLTDDLDFKQRTQNLIAYLGALYKHQHVVQPRIDAVFQKHYPGAPSAFDLERNASINLVNNPPIFDFPRPFMPRVNFVGGLHAKNASELNGEIYTFVDEAEQGIIVVSSGLELDWAKVPSFIKQALIGAFQSYPDIRFVWQYNGPEIDLLPVNVLTVPHIPQQDLLGHKKCKAHITFGGLNSVIESVWHGTPLIGIPLTVNNHENILRVSARGAGILLPKRDLQLSTLKAAIKKIQKKSYKKEMIVFQDMVRDVPYTELTHAAFWVEFIERHHEVPHARSGADKLNIFQYFLVDVVAFLGSITLLVIATIFFVLKKIFQILAFFAGKLFGRKPTPKNSNEKRLKTE</sequence>
<comment type="caution">
    <text evidence="9">The sequence shown here is derived from an EMBL/GenBank/DDBJ whole genome shotgun (WGS) entry which is preliminary data.</text>
</comment>
<evidence type="ECO:0000256" key="4">
    <source>
        <dbReference type="ARBA" id="ARBA00022676"/>
    </source>
</evidence>
<organism evidence="9 10">
    <name type="scientific">Mesorhabditis spiculigera</name>
    <dbReference type="NCBI Taxonomy" id="96644"/>
    <lineage>
        <taxon>Eukaryota</taxon>
        <taxon>Metazoa</taxon>
        <taxon>Ecdysozoa</taxon>
        <taxon>Nematoda</taxon>
        <taxon>Chromadorea</taxon>
        <taxon>Rhabditida</taxon>
        <taxon>Rhabditina</taxon>
        <taxon>Rhabditomorpha</taxon>
        <taxon>Rhabditoidea</taxon>
        <taxon>Rhabditidae</taxon>
        <taxon>Mesorhabditinae</taxon>
        <taxon>Mesorhabditis</taxon>
    </lineage>
</organism>
<keyword evidence="4" id="KW-0328">Glycosyltransferase</keyword>
<dbReference type="FunFam" id="3.40.50.2000:FF:000021">
    <property type="entry name" value="UDP-glucuronosyltransferase"/>
    <property type="match status" value="1"/>
</dbReference>
<dbReference type="Gene3D" id="3.40.50.2000">
    <property type="entry name" value="Glycogen Phosphorylase B"/>
    <property type="match status" value="1"/>
</dbReference>
<comment type="subcellular location">
    <subcellularLocation>
        <location evidence="1">Membrane</location>
        <topology evidence="1">Single-pass membrane protein</topology>
    </subcellularLocation>
</comment>
<dbReference type="GO" id="GO:0016020">
    <property type="term" value="C:membrane"/>
    <property type="evidence" value="ECO:0007669"/>
    <property type="project" value="UniProtKB-SubCell"/>
</dbReference>
<comment type="catalytic activity">
    <reaction evidence="7">
        <text>glucuronate acceptor + UDP-alpha-D-glucuronate = acceptor beta-D-glucuronoside + UDP + H(+)</text>
        <dbReference type="Rhea" id="RHEA:21032"/>
        <dbReference type="ChEBI" id="CHEBI:15378"/>
        <dbReference type="ChEBI" id="CHEBI:58052"/>
        <dbReference type="ChEBI" id="CHEBI:58223"/>
        <dbReference type="ChEBI" id="CHEBI:132367"/>
        <dbReference type="ChEBI" id="CHEBI:132368"/>
        <dbReference type="EC" id="2.4.1.17"/>
    </reaction>
</comment>
<comment type="similarity">
    <text evidence="2">Belongs to the UDP-glycosyltransferase family.</text>
</comment>
<keyword evidence="8" id="KW-1133">Transmembrane helix</keyword>
<dbReference type="AlphaFoldDB" id="A0AA36G8J4"/>
<dbReference type="PANTHER" id="PTHR48043">
    <property type="entry name" value="EG:EG0003.4 PROTEIN-RELATED"/>
    <property type="match status" value="1"/>
</dbReference>
<protein>
    <recommendedName>
        <fullName evidence="3">glucuronosyltransferase</fullName>
        <ecNumber evidence="3">2.4.1.17</ecNumber>
    </recommendedName>
</protein>
<evidence type="ECO:0000256" key="3">
    <source>
        <dbReference type="ARBA" id="ARBA00012544"/>
    </source>
</evidence>
<evidence type="ECO:0000256" key="6">
    <source>
        <dbReference type="ARBA" id="ARBA00022729"/>
    </source>
</evidence>
<dbReference type="Proteomes" id="UP001177023">
    <property type="component" value="Unassembled WGS sequence"/>
</dbReference>
<dbReference type="SUPFAM" id="SSF53756">
    <property type="entry name" value="UDP-Glycosyltransferase/glycogen phosphorylase"/>
    <property type="match status" value="1"/>
</dbReference>
<evidence type="ECO:0000313" key="9">
    <source>
        <dbReference type="EMBL" id="CAJ0583235.1"/>
    </source>
</evidence>
<reference evidence="9" key="1">
    <citation type="submission" date="2023-06" db="EMBL/GenBank/DDBJ databases">
        <authorList>
            <person name="Delattre M."/>
        </authorList>
    </citation>
    <scope>NUCLEOTIDE SEQUENCE</scope>
    <source>
        <strain evidence="9">AF72</strain>
    </source>
</reference>
<gene>
    <name evidence="9" type="ORF">MSPICULIGERA_LOCUS21327</name>
</gene>
<evidence type="ECO:0000256" key="2">
    <source>
        <dbReference type="ARBA" id="ARBA00009995"/>
    </source>
</evidence>
<dbReference type="Pfam" id="PF00201">
    <property type="entry name" value="UDPGT"/>
    <property type="match status" value="1"/>
</dbReference>
<keyword evidence="5" id="KW-0808">Transferase</keyword>
<dbReference type="InterPro" id="IPR002213">
    <property type="entry name" value="UDP_glucos_trans"/>
</dbReference>
<keyword evidence="6" id="KW-0732">Signal</keyword>
<evidence type="ECO:0000256" key="7">
    <source>
        <dbReference type="ARBA" id="ARBA00047475"/>
    </source>
</evidence>
<dbReference type="EC" id="2.4.1.17" evidence="3"/>
<name>A0AA36G8J4_9BILA</name>
<evidence type="ECO:0000313" key="10">
    <source>
        <dbReference type="Proteomes" id="UP001177023"/>
    </source>
</evidence>
<keyword evidence="10" id="KW-1185">Reference proteome</keyword>
<dbReference type="CDD" id="cd03784">
    <property type="entry name" value="GT1_Gtf-like"/>
    <property type="match status" value="1"/>
</dbReference>
<dbReference type="GO" id="GO:0015020">
    <property type="term" value="F:glucuronosyltransferase activity"/>
    <property type="evidence" value="ECO:0007669"/>
    <property type="project" value="UniProtKB-EC"/>
</dbReference>